<protein>
    <submittedName>
        <fullName evidence="2">Uncharacterized protein</fullName>
    </submittedName>
</protein>
<dbReference type="Proteomes" id="UP000276133">
    <property type="component" value="Unassembled WGS sequence"/>
</dbReference>
<feature type="compositionally biased region" description="Basic and acidic residues" evidence="1">
    <location>
        <begin position="38"/>
        <end position="49"/>
    </location>
</feature>
<gene>
    <name evidence="2" type="ORF">BpHYR1_041843</name>
</gene>
<dbReference type="EMBL" id="REGN01006701">
    <property type="protein sequence ID" value="RNA08546.1"/>
    <property type="molecule type" value="Genomic_DNA"/>
</dbReference>
<name>A0A3M7QAV5_BRAPC</name>
<feature type="region of interest" description="Disordered" evidence="1">
    <location>
        <begin position="35"/>
        <end position="71"/>
    </location>
</feature>
<keyword evidence="3" id="KW-1185">Reference proteome</keyword>
<sequence length="116" mass="13580">MKNITKTTLDTVLKEEQADRKKKIEEALWRIKSLKKSGGKEDNSSKKLTEGQQQKLPTKRQSKRRLGARTRLTKGTGNFEYEHAIVKDKKFKWYWGVHGAVLKKIYKPMDDTENEE</sequence>
<accession>A0A3M7QAV5</accession>
<dbReference type="AlphaFoldDB" id="A0A3M7QAV5"/>
<organism evidence="2 3">
    <name type="scientific">Brachionus plicatilis</name>
    <name type="common">Marine rotifer</name>
    <name type="synonym">Brachionus muelleri</name>
    <dbReference type="NCBI Taxonomy" id="10195"/>
    <lineage>
        <taxon>Eukaryota</taxon>
        <taxon>Metazoa</taxon>
        <taxon>Spiralia</taxon>
        <taxon>Gnathifera</taxon>
        <taxon>Rotifera</taxon>
        <taxon>Eurotatoria</taxon>
        <taxon>Monogononta</taxon>
        <taxon>Pseudotrocha</taxon>
        <taxon>Ploima</taxon>
        <taxon>Brachionidae</taxon>
        <taxon>Brachionus</taxon>
    </lineage>
</organism>
<reference evidence="2 3" key="1">
    <citation type="journal article" date="2018" name="Sci. Rep.">
        <title>Genomic signatures of local adaptation to the degree of environmental predictability in rotifers.</title>
        <authorList>
            <person name="Franch-Gras L."/>
            <person name="Hahn C."/>
            <person name="Garcia-Roger E.M."/>
            <person name="Carmona M.J."/>
            <person name="Serra M."/>
            <person name="Gomez A."/>
        </authorList>
    </citation>
    <scope>NUCLEOTIDE SEQUENCE [LARGE SCALE GENOMIC DNA]</scope>
    <source>
        <strain evidence="2">HYR1</strain>
    </source>
</reference>
<evidence type="ECO:0000256" key="1">
    <source>
        <dbReference type="SAM" id="MobiDB-lite"/>
    </source>
</evidence>
<feature type="compositionally biased region" description="Basic residues" evidence="1">
    <location>
        <begin position="57"/>
        <end position="71"/>
    </location>
</feature>
<evidence type="ECO:0000313" key="3">
    <source>
        <dbReference type="Proteomes" id="UP000276133"/>
    </source>
</evidence>
<evidence type="ECO:0000313" key="2">
    <source>
        <dbReference type="EMBL" id="RNA08546.1"/>
    </source>
</evidence>
<comment type="caution">
    <text evidence="2">The sequence shown here is derived from an EMBL/GenBank/DDBJ whole genome shotgun (WGS) entry which is preliminary data.</text>
</comment>
<proteinExistence type="predicted"/>